<evidence type="ECO:0000256" key="1">
    <source>
        <dbReference type="ARBA" id="ARBA00006901"/>
    </source>
</evidence>
<reference evidence="4" key="1">
    <citation type="submission" date="2017-01" db="EMBL/GenBank/DDBJ databases">
        <title>Comparative genomics of anhydrobiosis in the tardigrade Hypsibius dujardini.</title>
        <authorList>
            <person name="Yoshida Y."/>
            <person name="Koutsovoulos G."/>
            <person name="Laetsch D."/>
            <person name="Stevens L."/>
            <person name="Kumar S."/>
            <person name="Horikawa D."/>
            <person name="Ishino K."/>
            <person name="Komine S."/>
            <person name="Tomita M."/>
            <person name="Blaxter M."/>
            <person name="Arakawa K."/>
        </authorList>
    </citation>
    <scope>NUCLEOTIDE SEQUENCE [LARGE SCALE GENOMIC DNA]</scope>
    <source>
        <strain evidence="4">Z151</strain>
    </source>
</reference>
<keyword evidence="4" id="KW-1185">Reference proteome</keyword>
<comment type="caution">
    <text evidence="3">The sequence shown here is derived from an EMBL/GenBank/DDBJ whole genome shotgun (WGS) entry which is preliminary data.</text>
</comment>
<protein>
    <recommendedName>
        <fullName evidence="2">ATP synthase subunit s-like protein</fullName>
    </recommendedName>
</protein>
<dbReference type="SUPFAM" id="SSF52047">
    <property type="entry name" value="RNI-like"/>
    <property type="match status" value="1"/>
</dbReference>
<dbReference type="FunFam" id="3.80.10.10:FF:000168">
    <property type="entry name" value="Distal membrane arm assembly complex 2"/>
    <property type="match status" value="1"/>
</dbReference>
<dbReference type="InterPro" id="IPR032675">
    <property type="entry name" value="LRR_dom_sf"/>
</dbReference>
<dbReference type="Proteomes" id="UP000192578">
    <property type="component" value="Unassembled WGS sequence"/>
</dbReference>
<sequence length="393" mass="45009">MSLLPVLQLRSVARFRATSFPILRWASTANALSPEDSQPTDHAIDLQFNPSQEVTVKQAESSSLSQEDLEIKELIRKIATATDLESPRLYASFDVGKPLVGELAPIRKREHKWVPPLGPRQSVSYEKTKNQRPSINFIAFHQRKRDFTPRGLQLWMKRLELKHLRKDQTYCTERVGILGPELAAAHFFVYRGGRVKFHGVDKWFSIKDGSHKTMPSRHLDNARVEAIDASGLPLLYEGMDHFIGLRSLKYLSLKNCPRIDDWCLPKLFILNKTLEYLDLSGCPKITERGIACLYHLSSLRNLLLADMPKVENKELVALLLEDELPLCEIEGVAYNQPPPVLIAPREQTMLEEEEWTKKGVPLLHRIAHPEYVEVGNKAYNLAYEEEHKKKSLF</sequence>
<dbReference type="OrthoDB" id="1708588at2759"/>
<accession>A0A1W0XCG5</accession>
<proteinExistence type="inferred from homology"/>
<dbReference type="SMART" id="SM00367">
    <property type="entry name" value="LRR_CC"/>
    <property type="match status" value="2"/>
</dbReference>
<evidence type="ECO:0000313" key="3">
    <source>
        <dbReference type="EMBL" id="OQV25196.1"/>
    </source>
</evidence>
<evidence type="ECO:0000313" key="4">
    <source>
        <dbReference type="Proteomes" id="UP000192578"/>
    </source>
</evidence>
<comment type="similarity">
    <text evidence="1">Belongs to the ATP synthase subunit s family.</text>
</comment>
<dbReference type="EMBL" id="MTYJ01000003">
    <property type="protein sequence ID" value="OQV25196.1"/>
    <property type="molecule type" value="Genomic_DNA"/>
</dbReference>
<name>A0A1W0XCG5_HYPEX</name>
<dbReference type="AlphaFoldDB" id="A0A1W0XCG5"/>
<organism evidence="3 4">
    <name type="scientific">Hypsibius exemplaris</name>
    <name type="common">Freshwater tardigrade</name>
    <dbReference type="NCBI Taxonomy" id="2072580"/>
    <lineage>
        <taxon>Eukaryota</taxon>
        <taxon>Metazoa</taxon>
        <taxon>Ecdysozoa</taxon>
        <taxon>Tardigrada</taxon>
        <taxon>Eutardigrada</taxon>
        <taxon>Parachela</taxon>
        <taxon>Hypsibioidea</taxon>
        <taxon>Hypsibiidae</taxon>
        <taxon>Hypsibius</taxon>
    </lineage>
</organism>
<dbReference type="InterPro" id="IPR006553">
    <property type="entry name" value="Leu-rich_rpt_Cys-con_subtyp"/>
</dbReference>
<evidence type="ECO:0000256" key="2">
    <source>
        <dbReference type="ARBA" id="ARBA00076566"/>
    </source>
</evidence>
<gene>
    <name evidence="3" type="ORF">BV898_00885</name>
</gene>
<dbReference type="Gene3D" id="3.80.10.10">
    <property type="entry name" value="Ribonuclease Inhibitor"/>
    <property type="match status" value="1"/>
</dbReference>